<dbReference type="NCBIfam" id="TIGR00231">
    <property type="entry name" value="small_GTP"/>
    <property type="match status" value="1"/>
</dbReference>
<keyword evidence="7" id="KW-0378">Hydrolase</keyword>
<feature type="binding site" evidence="3">
    <location>
        <begin position="131"/>
        <end position="134"/>
    </location>
    <ligand>
        <name>GTP</name>
        <dbReference type="ChEBI" id="CHEBI:37565"/>
    </ligand>
</feature>
<accession>A0A075B2Y8</accession>
<dbReference type="PROSITE" id="PS51419">
    <property type="entry name" value="RAB"/>
    <property type="match status" value="1"/>
</dbReference>
<sequence>MCLTSPCKTLFEWLKALICKREIEVTILGLQNSGKTSFVNSMANEEFQEISVPTVGFNVRKIKKGYIILRICDVGGHQRFRPLWERYCRNAQAIAFVIDLSDNRSLLLAKVEFQNLLENVNPDVPILILANKCDLANSTEVDEVKNML</sequence>
<dbReference type="InterPro" id="IPR005225">
    <property type="entry name" value="Small_GTP-bd"/>
</dbReference>
<dbReference type="Proteomes" id="UP000030755">
    <property type="component" value="Unassembled WGS sequence"/>
</dbReference>
<evidence type="ECO:0000313" key="6">
    <source>
        <dbReference type="EMBL" id="EPZ36930.1"/>
    </source>
</evidence>
<reference evidence="6 8" key="1">
    <citation type="journal article" date="2013" name="Curr. Biol.">
        <title>Shared signatures of parasitism and phylogenomics unite Cryptomycota and microsporidia.</title>
        <authorList>
            <person name="James T.Y."/>
            <person name="Pelin A."/>
            <person name="Bonen L."/>
            <person name="Ahrendt S."/>
            <person name="Sain D."/>
            <person name="Corradi N."/>
            <person name="Stajich J.E."/>
        </authorList>
    </citation>
    <scope>NUCLEOTIDE SEQUENCE [LARGE SCALE GENOMIC DNA]</scope>
    <source>
        <strain evidence="6">CSF55</strain>
        <strain evidence="6">CSF55</strain>
    </source>
</reference>
<dbReference type="PANTHER" id="PTHR45732">
    <property type="entry name" value="ADP-RIBOSYLATION FACTOR-LIKE PROTEIN 8"/>
    <property type="match status" value="1"/>
</dbReference>
<dbReference type="EMBL" id="KE560384">
    <property type="protein sequence ID" value="EPZ36930.1"/>
    <property type="molecule type" value="Genomic_DNA"/>
</dbReference>
<keyword evidence="1 3" id="KW-0547">Nucleotide-binding</keyword>
<gene>
    <name evidence="6" type="ORF">O9G_001375</name>
    <name evidence="7" type="ORF">ROZALSC1DRAFT_28890</name>
</gene>
<dbReference type="EMBL" id="ML005209">
    <property type="protein sequence ID" value="RKP19521.1"/>
    <property type="molecule type" value="Genomic_DNA"/>
</dbReference>
<evidence type="ECO:0000313" key="9">
    <source>
        <dbReference type="Proteomes" id="UP000281549"/>
    </source>
</evidence>
<proteinExistence type="inferred from homology"/>
<dbReference type="PANTHER" id="PTHR45732:SF7">
    <property type="entry name" value="ADP-RIBOSYLATION FACTOR-LIKE PROTEIN 8"/>
    <property type="match status" value="1"/>
</dbReference>
<dbReference type="GO" id="GO:0098852">
    <property type="term" value="C:lytic vacuole membrane"/>
    <property type="evidence" value="ECO:0007669"/>
    <property type="project" value="TreeGrafter"/>
</dbReference>
<evidence type="ECO:0000256" key="3">
    <source>
        <dbReference type="PIRSR" id="PIRSR606689-1"/>
    </source>
</evidence>
<dbReference type="SUPFAM" id="SSF52540">
    <property type="entry name" value="P-loop containing nucleoside triphosphate hydrolases"/>
    <property type="match status" value="1"/>
</dbReference>
<reference evidence="9" key="2">
    <citation type="journal article" date="2018" name="Nat. Microbiol.">
        <title>Leveraging single-cell genomics to expand the fungal tree of life.</title>
        <authorList>
            <person name="Ahrendt S.R."/>
            <person name="Quandt C.A."/>
            <person name="Ciobanu D."/>
            <person name="Clum A."/>
            <person name="Salamov A."/>
            <person name="Andreopoulos B."/>
            <person name="Cheng J.F."/>
            <person name="Woyke T."/>
            <person name="Pelin A."/>
            <person name="Henrissat B."/>
            <person name="Reynolds N.K."/>
            <person name="Benny G.L."/>
            <person name="Smith M.E."/>
            <person name="James T.Y."/>
            <person name="Grigoriev I.V."/>
        </authorList>
    </citation>
    <scope>NUCLEOTIDE SEQUENCE [LARGE SCALE GENOMIC DNA]</scope>
    <source>
        <strain evidence="9">CSF55</strain>
    </source>
</reference>
<dbReference type="InterPro" id="IPR027417">
    <property type="entry name" value="P-loop_NTPase"/>
</dbReference>
<comment type="similarity">
    <text evidence="5">Belongs to the small GTPase superfamily. Arf family.</text>
</comment>
<evidence type="ECO:0000256" key="5">
    <source>
        <dbReference type="RuleBase" id="RU003925"/>
    </source>
</evidence>
<dbReference type="PROSITE" id="PS51417">
    <property type="entry name" value="ARF"/>
    <property type="match status" value="1"/>
</dbReference>
<dbReference type="PRINTS" id="PR00328">
    <property type="entry name" value="SAR1GTPBP"/>
</dbReference>
<dbReference type="InterPro" id="IPR006689">
    <property type="entry name" value="Small_GTPase_ARF/SAR"/>
</dbReference>
<dbReference type="SMART" id="SM00177">
    <property type="entry name" value="ARF"/>
    <property type="match status" value="1"/>
</dbReference>
<feature type="binding site" evidence="3">
    <location>
        <begin position="29"/>
        <end position="36"/>
    </location>
    <ligand>
        <name>GTP</name>
        <dbReference type="ChEBI" id="CHEBI:37565"/>
    </ligand>
</feature>
<dbReference type="AlphaFoldDB" id="A0A075B2Y8"/>
<dbReference type="STRING" id="988480.A0A075B2Y8"/>
<name>A0A075B2Y8_ROZAC</name>
<dbReference type="OrthoDB" id="2011769at2759"/>
<dbReference type="Pfam" id="PF00025">
    <property type="entry name" value="Arf"/>
    <property type="match status" value="1"/>
</dbReference>
<evidence type="ECO:0000256" key="1">
    <source>
        <dbReference type="ARBA" id="ARBA00022741"/>
    </source>
</evidence>
<feature type="binding site" evidence="3">
    <location>
        <position position="76"/>
    </location>
    <ligand>
        <name>GTP</name>
        <dbReference type="ChEBI" id="CHEBI:37565"/>
    </ligand>
</feature>
<protein>
    <submittedName>
        <fullName evidence="7">P-loop containing nucleoside triphosphate hydrolase protein</fullName>
    </submittedName>
    <submittedName>
        <fullName evidence="6">Small GTPase superfamily, ARF/SAR type domain-containing protein</fullName>
    </submittedName>
</protein>
<reference evidence="7" key="3">
    <citation type="submission" date="2018-08" db="EMBL/GenBank/DDBJ databases">
        <title>Leveraging single-cell genomics to expand the Fungal Tree of Life.</title>
        <authorList>
            <consortium name="DOE Joint Genome Institute"/>
            <person name="Ahrendt S.R."/>
            <person name="Quandt C.A."/>
            <person name="Ciobanu D."/>
            <person name="Clum A."/>
            <person name="Salamov A."/>
            <person name="Andreopoulos B."/>
            <person name="Cheng J.-F."/>
            <person name="Woyke T."/>
            <person name="Pelin A."/>
            <person name="Henrissat B."/>
            <person name="Reynolds N."/>
            <person name="Benny G.L."/>
            <person name="Smith M.E."/>
            <person name="James T.Y."/>
            <person name="Grigoriev I.V."/>
        </authorList>
    </citation>
    <scope>NUCLEOTIDE SEQUENCE</scope>
    <source>
        <strain evidence="7">CSF55</strain>
    </source>
</reference>
<evidence type="ECO:0000256" key="4">
    <source>
        <dbReference type="PIRSR" id="PIRSR606689-2"/>
    </source>
</evidence>
<organism evidence="6 8">
    <name type="scientific">Rozella allomycis (strain CSF55)</name>
    <dbReference type="NCBI Taxonomy" id="988480"/>
    <lineage>
        <taxon>Eukaryota</taxon>
        <taxon>Fungi</taxon>
        <taxon>Fungi incertae sedis</taxon>
        <taxon>Cryptomycota</taxon>
        <taxon>Cryptomycota incertae sedis</taxon>
        <taxon>Rozella</taxon>
    </lineage>
</organism>
<dbReference type="GO" id="GO:0003924">
    <property type="term" value="F:GTPase activity"/>
    <property type="evidence" value="ECO:0007669"/>
    <property type="project" value="InterPro"/>
</dbReference>
<keyword evidence="4" id="KW-0460">Magnesium</keyword>
<dbReference type="GO" id="GO:0046872">
    <property type="term" value="F:metal ion binding"/>
    <property type="evidence" value="ECO:0007669"/>
    <property type="project" value="UniProtKB-KW"/>
</dbReference>
<keyword evidence="2 3" id="KW-0342">GTP-binding</keyword>
<feature type="binding site" evidence="4">
    <location>
        <position position="54"/>
    </location>
    <ligand>
        <name>Mg(2+)</name>
        <dbReference type="ChEBI" id="CHEBI:18420"/>
    </ligand>
</feature>
<evidence type="ECO:0000313" key="8">
    <source>
        <dbReference type="Proteomes" id="UP000030755"/>
    </source>
</evidence>
<keyword evidence="8" id="KW-1185">Reference proteome</keyword>
<dbReference type="HOGENOM" id="CLU_040729_10_0_1"/>
<evidence type="ECO:0000256" key="2">
    <source>
        <dbReference type="ARBA" id="ARBA00023134"/>
    </source>
</evidence>
<dbReference type="SMART" id="SM00175">
    <property type="entry name" value="RAB"/>
    <property type="match status" value="1"/>
</dbReference>
<feature type="binding site" evidence="4">
    <location>
        <position position="36"/>
    </location>
    <ligand>
        <name>Mg(2+)</name>
        <dbReference type="ChEBI" id="CHEBI:18420"/>
    </ligand>
</feature>
<dbReference type="Gene3D" id="3.40.50.300">
    <property type="entry name" value="P-loop containing nucleotide triphosphate hydrolases"/>
    <property type="match status" value="1"/>
</dbReference>
<dbReference type="GO" id="GO:0005525">
    <property type="term" value="F:GTP binding"/>
    <property type="evidence" value="ECO:0007669"/>
    <property type="project" value="UniProtKB-KW"/>
</dbReference>
<evidence type="ECO:0000313" key="7">
    <source>
        <dbReference type="EMBL" id="RKP19521.1"/>
    </source>
</evidence>
<keyword evidence="4" id="KW-0479">Metal-binding</keyword>
<dbReference type="Proteomes" id="UP000281549">
    <property type="component" value="Unassembled WGS sequence"/>
</dbReference>